<gene>
    <name evidence="8" type="primary">mobA</name>
    <name evidence="10" type="ordered locus">Desru_3013</name>
</gene>
<comment type="catalytic activity">
    <reaction evidence="8">
        <text>Mo-molybdopterin + GTP + H(+) = Mo-molybdopterin guanine dinucleotide + diphosphate</text>
        <dbReference type="Rhea" id="RHEA:34243"/>
        <dbReference type="ChEBI" id="CHEBI:15378"/>
        <dbReference type="ChEBI" id="CHEBI:33019"/>
        <dbReference type="ChEBI" id="CHEBI:37565"/>
        <dbReference type="ChEBI" id="CHEBI:71302"/>
        <dbReference type="ChEBI" id="CHEBI:71310"/>
        <dbReference type="EC" id="2.7.7.77"/>
    </reaction>
</comment>
<evidence type="ECO:0000256" key="7">
    <source>
        <dbReference type="ARBA" id="ARBA00023150"/>
    </source>
</evidence>
<dbReference type="OrthoDB" id="9788394at2"/>
<comment type="subcellular location">
    <subcellularLocation>
        <location evidence="8">Cytoplasm</location>
    </subcellularLocation>
</comment>
<dbReference type="InterPro" id="IPR013482">
    <property type="entry name" value="Molybde_CF_guanTrfase"/>
</dbReference>
<dbReference type="InterPro" id="IPR025877">
    <property type="entry name" value="MobA-like_NTP_Trfase"/>
</dbReference>
<keyword evidence="7 8" id="KW-0501">Molybdenum cofactor biosynthesis</keyword>
<dbReference type="Pfam" id="PF12804">
    <property type="entry name" value="NTP_transf_3"/>
    <property type="match status" value="1"/>
</dbReference>
<feature type="binding site" evidence="8">
    <location>
        <position position="24"/>
    </location>
    <ligand>
        <name>GTP</name>
        <dbReference type="ChEBI" id="CHEBI:37565"/>
    </ligand>
</feature>
<dbReference type="GO" id="GO:0061603">
    <property type="term" value="F:molybdenum cofactor guanylyltransferase activity"/>
    <property type="evidence" value="ECO:0007669"/>
    <property type="project" value="UniProtKB-EC"/>
</dbReference>
<keyword evidence="11" id="KW-1185">Reference proteome</keyword>
<evidence type="ECO:0000256" key="1">
    <source>
        <dbReference type="ARBA" id="ARBA00022490"/>
    </source>
</evidence>
<feature type="binding site" evidence="8">
    <location>
        <begin position="12"/>
        <end position="14"/>
    </location>
    <ligand>
        <name>GTP</name>
        <dbReference type="ChEBI" id="CHEBI:37565"/>
    </ligand>
</feature>
<reference evidence="10 11" key="2">
    <citation type="journal article" date="2012" name="Stand. Genomic Sci.">
        <title>Complete genome sequence of the sulfate-reducing firmicute Desulfotomaculum ruminis type strain (DL(T)).</title>
        <authorList>
            <person name="Spring S."/>
            <person name="Visser M."/>
            <person name="Lu M."/>
            <person name="Copeland A."/>
            <person name="Lapidus A."/>
            <person name="Lucas S."/>
            <person name="Cheng J.F."/>
            <person name="Han C."/>
            <person name="Tapia R."/>
            <person name="Goodwin L.A."/>
            <person name="Pitluck S."/>
            <person name="Ivanova N."/>
            <person name="Land M."/>
            <person name="Hauser L."/>
            <person name="Larimer F."/>
            <person name="Rohde M."/>
            <person name="Goker M."/>
            <person name="Detter J.C."/>
            <person name="Kyrpides N.C."/>
            <person name="Woyke T."/>
            <person name="Schaap P.J."/>
            <person name="Plugge C.M."/>
            <person name="Muyzer G."/>
            <person name="Kuever J."/>
            <person name="Pereira I.A."/>
            <person name="Parshina S.N."/>
            <person name="Bernier-Latmani R."/>
            <person name="Stams A.J."/>
            <person name="Klenk H.P."/>
        </authorList>
    </citation>
    <scope>NUCLEOTIDE SEQUENCE [LARGE SCALE GENOMIC DNA]</scope>
    <source>
        <strain evidence="11">ATCC 23193 / DSM 2154 / NCIB 8452 / DL</strain>
    </source>
</reference>
<dbReference type="GO" id="GO:0046872">
    <property type="term" value="F:metal ion binding"/>
    <property type="evidence" value="ECO:0007669"/>
    <property type="project" value="UniProtKB-KW"/>
</dbReference>
<comment type="domain">
    <text evidence="8">The N-terminal domain determines nucleotide recognition and specific binding, while the C-terminal domain determines the specific binding to the target protein.</text>
</comment>
<dbReference type="GO" id="GO:0005737">
    <property type="term" value="C:cytoplasm"/>
    <property type="evidence" value="ECO:0007669"/>
    <property type="project" value="UniProtKB-SubCell"/>
</dbReference>
<comment type="similarity">
    <text evidence="8">Belongs to the MobA family.</text>
</comment>
<dbReference type="KEGG" id="dru:Desru_3013"/>
<dbReference type="GO" id="GO:0006777">
    <property type="term" value="P:Mo-molybdopterin cofactor biosynthetic process"/>
    <property type="evidence" value="ECO:0007669"/>
    <property type="project" value="UniProtKB-KW"/>
</dbReference>
<dbReference type="SUPFAM" id="SSF53448">
    <property type="entry name" value="Nucleotide-diphospho-sugar transferases"/>
    <property type="match status" value="1"/>
</dbReference>
<dbReference type="Gene3D" id="3.90.550.10">
    <property type="entry name" value="Spore Coat Polysaccharide Biosynthesis Protein SpsA, Chain A"/>
    <property type="match status" value="1"/>
</dbReference>
<dbReference type="CDD" id="cd02503">
    <property type="entry name" value="MobA"/>
    <property type="match status" value="1"/>
</dbReference>
<dbReference type="STRING" id="696281.Desru_3013"/>
<dbReference type="PANTHER" id="PTHR19136">
    <property type="entry name" value="MOLYBDENUM COFACTOR GUANYLYLTRANSFERASE"/>
    <property type="match status" value="1"/>
</dbReference>
<evidence type="ECO:0000256" key="8">
    <source>
        <dbReference type="HAMAP-Rule" id="MF_00316"/>
    </source>
</evidence>
<proteinExistence type="inferred from homology"/>
<protein>
    <recommendedName>
        <fullName evidence="8">Probable molybdenum cofactor guanylyltransferase</fullName>
        <shortName evidence="8">MoCo guanylyltransferase</shortName>
        <ecNumber evidence="8">2.7.7.77</ecNumber>
    </recommendedName>
    <alternativeName>
        <fullName evidence="8">GTP:molybdopterin guanylyltransferase</fullName>
    </alternativeName>
    <alternativeName>
        <fullName evidence="8">Mo-MPT guanylyltransferase</fullName>
    </alternativeName>
    <alternativeName>
        <fullName evidence="8">Molybdopterin guanylyltransferase</fullName>
    </alternativeName>
    <alternativeName>
        <fullName evidence="8">Molybdopterin-guanine dinucleotide synthase</fullName>
        <shortName evidence="8">MGD synthase</shortName>
    </alternativeName>
</protein>
<comment type="caution">
    <text evidence="8">Lacks conserved residue(s) required for the propagation of feature annotation.</text>
</comment>
<keyword evidence="2 8" id="KW-0808">Transferase</keyword>
<dbReference type="EC" id="2.7.7.77" evidence="8"/>
<dbReference type="InterPro" id="IPR029044">
    <property type="entry name" value="Nucleotide-diphossugar_trans"/>
</dbReference>
<feature type="domain" description="MobA-like NTP transferase" evidence="9">
    <location>
        <begin position="9"/>
        <end position="152"/>
    </location>
</feature>
<dbReference type="eggNOG" id="COG0746">
    <property type="taxonomic scope" value="Bacteria"/>
</dbReference>
<accession>F6DTQ1</accession>
<keyword evidence="5 8" id="KW-0460">Magnesium</keyword>
<sequence>MYKKERYSAVILAGGKSSRMKTNKAMLNLHGKSLLQIIVDQLTPFFEEILLISNDPDYYRQFGLPIYGDLFANRGPLAGIHAGLEHISGKGAFFIACDMPFFSPLLAGELLAELGQYQVVVPQKGRFLQPLHAAYRKDCLPFIEQTLYSERAKIISFFDLVQVKYYDMNQHPEYNWDRIFFNVNTPEEYRSALLLKEQG</sequence>
<evidence type="ECO:0000256" key="6">
    <source>
        <dbReference type="ARBA" id="ARBA00023134"/>
    </source>
</evidence>
<dbReference type="Proteomes" id="UP000009234">
    <property type="component" value="Chromosome"/>
</dbReference>
<evidence type="ECO:0000256" key="4">
    <source>
        <dbReference type="ARBA" id="ARBA00022741"/>
    </source>
</evidence>
<name>F6DTQ1_DESRL</name>
<reference evidence="11" key="1">
    <citation type="submission" date="2011-05" db="EMBL/GenBank/DDBJ databases">
        <title>Complete sequence of Desulfotomaculum ruminis DSM 2154.</title>
        <authorList>
            <person name="Lucas S."/>
            <person name="Copeland A."/>
            <person name="Lapidus A."/>
            <person name="Cheng J.-F."/>
            <person name="Goodwin L."/>
            <person name="Pitluck S."/>
            <person name="Lu M."/>
            <person name="Detter J.C."/>
            <person name="Han C."/>
            <person name="Tapia R."/>
            <person name="Land M."/>
            <person name="Hauser L."/>
            <person name="Kyrpides N."/>
            <person name="Ivanova N."/>
            <person name="Mikhailova N."/>
            <person name="Pagani I."/>
            <person name="Stams A.J.M."/>
            <person name="Plugge C.M."/>
            <person name="Muyzer G."/>
            <person name="Kuever J."/>
            <person name="Parshina S.N."/>
            <person name="Ivanova A.E."/>
            <person name="Nazina T.N."/>
            <person name="Brambilla E."/>
            <person name="Spring S."/>
            <person name="Klenk H.-P."/>
            <person name="Woyke T."/>
        </authorList>
    </citation>
    <scope>NUCLEOTIDE SEQUENCE [LARGE SCALE GENOMIC DNA]</scope>
    <source>
        <strain evidence="11">ATCC 23193 / DSM 2154 / NCIB 8452 / DL</strain>
    </source>
</reference>
<feature type="binding site" evidence="8">
    <location>
        <position position="98"/>
    </location>
    <ligand>
        <name>Mg(2+)</name>
        <dbReference type="ChEBI" id="CHEBI:18420"/>
    </ligand>
</feature>
<evidence type="ECO:0000313" key="10">
    <source>
        <dbReference type="EMBL" id="AEG61225.1"/>
    </source>
</evidence>
<dbReference type="HOGENOM" id="CLU_055597_2_1_9"/>
<evidence type="ECO:0000256" key="3">
    <source>
        <dbReference type="ARBA" id="ARBA00022723"/>
    </source>
</evidence>
<dbReference type="GO" id="GO:0005525">
    <property type="term" value="F:GTP binding"/>
    <property type="evidence" value="ECO:0007669"/>
    <property type="project" value="UniProtKB-UniRule"/>
</dbReference>
<evidence type="ECO:0000259" key="9">
    <source>
        <dbReference type="Pfam" id="PF12804"/>
    </source>
</evidence>
<keyword evidence="6 8" id="KW-0342">GTP-binding</keyword>
<keyword evidence="3 8" id="KW-0479">Metal-binding</keyword>
<comment type="function">
    <text evidence="8">Transfers a GMP moiety from GTP to Mo-molybdopterin (Mo-MPT) cofactor (Moco or molybdenum cofactor) to form Mo-molybdopterin guanine dinucleotide (Mo-MGD) cofactor.</text>
</comment>
<evidence type="ECO:0000256" key="5">
    <source>
        <dbReference type="ARBA" id="ARBA00022842"/>
    </source>
</evidence>
<dbReference type="AlphaFoldDB" id="F6DTQ1"/>
<comment type="cofactor">
    <cofactor evidence="8">
        <name>Mg(2+)</name>
        <dbReference type="ChEBI" id="CHEBI:18420"/>
    </cofactor>
</comment>
<feature type="binding site" evidence="8">
    <location>
        <position position="69"/>
    </location>
    <ligand>
        <name>GTP</name>
        <dbReference type="ChEBI" id="CHEBI:37565"/>
    </ligand>
</feature>
<dbReference type="PANTHER" id="PTHR19136:SF81">
    <property type="entry name" value="MOLYBDENUM COFACTOR GUANYLYLTRANSFERASE"/>
    <property type="match status" value="1"/>
</dbReference>
<dbReference type="HAMAP" id="MF_00316">
    <property type="entry name" value="MobA"/>
    <property type="match status" value="1"/>
</dbReference>
<keyword evidence="4 8" id="KW-0547">Nucleotide-binding</keyword>
<organism evidence="10 11">
    <name type="scientific">Desulforamulus ruminis (strain ATCC 23193 / DSM 2154 / NCIMB 8452 / DL)</name>
    <name type="common">Desulfotomaculum ruminis</name>
    <dbReference type="NCBI Taxonomy" id="696281"/>
    <lineage>
        <taxon>Bacteria</taxon>
        <taxon>Bacillati</taxon>
        <taxon>Bacillota</taxon>
        <taxon>Clostridia</taxon>
        <taxon>Eubacteriales</taxon>
        <taxon>Peptococcaceae</taxon>
        <taxon>Desulforamulus</taxon>
    </lineage>
</organism>
<dbReference type="EMBL" id="CP002780">
    <property type="protein sequence ID" value="AEG61225.1"/>
    <property type="molecule type" value="Genomic_DNA"/>
</dbReference>
<dbReference type="RefSeq" id="WP_013842977.1">
    <property type="nucleotide sequence ID" value="NC_015589.1"/>
</dbReference>
<evidence type="ECO:0000313" key="11">
    <source>
        <dbReference type="Proteomes" id="UP000009234"/>
    </source>
</evidence>
<feature type="binding site" evidence="8">
    <location>
        <position position="98"/>
    </location>
    <ligand>
        <name>GTP</name>
        <dbReference type="ChEBI" id="CHEBI:37565"/>
    </ligand>
</feature>
<keyword evidence="1 8" id="KW-0963">Cytoplasm</keyword>
<evidence type="ECO:0000256" key="2">
    <source>
        <dbReference type="ARBA" id="ARBA00022679"/>
    </source>
</evidence>